<dbReference type="EMBL" id="ML179336">
    <property type="protein sequence ID" value="THU90390.1"/>
    <property type="molecule type" value="Genomic_DNA"/>
</dbReference>
<feature type="non-terminal residue" evidence="1">
    <location>
        <position position="331"/>
    </location>
</feature>
<proteinExistence type="predicted"/>
<dbReference type="Proteomes" id="UP000297245">
    <property type="component" value="Unassembled WGS sequence"/>
</dbReference>
<evidence type="ECO:0000313" key="1">
    <source>
        <dbReference type="EMBL" id="THU90390.1"/>
    </source>
</evidence>
<evidence type="ECO:0000313" key="2">
    <source>
        <dbReference type="Proteomes" id="UP000297245"/>
    </source>
</evidence>
<organism evidence="1 2">
    <name type="scientific">Dendrothele bispora (strain CBS 962.96)</name>
    <dbReference type="NCBI Taxonomy" id="1314807"/>
    <lineage>
        <taxon>Eukaryota</taxon>
        <taxon>Fungi</taxon>
        <taxon>Dikarya</taxon>
        <taxon>Basidiomycota</taxon>
        <taxon>Agaricomycotina</taxon>
        <taxon>Agaricomycetes</taxon>
        <taxon>Agaricomycetidae</taxon>
        <taxon>Agaricales</taxon>
        <taxon>Agaricales incertae sedis</taxon>
        <taxon>Dendrothele</taxon>
    </lineage>
</organism>
<name>A0A4S8LMV1_DENBC</name>
<dbReference type="OrthoDB" id="3234349at2759"/>
<sequence>VCPLRGRDRVFSINRSIWGRRDVNELRRLAEQYRDAQTLPQRRSLFKQHGVRWSSFWILEYWDPTKMLVIDVMHCILEGLVHYHCRHVLRLDASALKTMVDSEDFQFAYDWPWVEYSDEAAPPGHTLKDKQVPGVAKVQKALCIALEGDKAFTLDQLWTRIFNVASLDALRFVVHTLNLSLALSGICDTVASLYVKQVCTKSKAKQLPTTFPRDNVARTKSQFVAILIDWRLQRPYHCNHNLPVTGSPETLAHIRQVIRETDTPSWVNSVPKNYGDSAAGTIKADEWRTLSTIYLPIALITYWGDKNCPPTEDFEALSEVLKHTMALFQAT</sequence>
<keyword evidence="2" id="KW-1185">Reference proteome</keyword>
<protein>
    <submittedName>
        <fullName evidence="1">Uncharacterized protein</fullName>
    </submittedName>
</protein>
<dbReference type="AlphaFoldDB" id="A0A4S8LMV1"/>
<feature type="non-terminal residue" evidence="1">
    <location>
        <position position="1"/>
    </location>
</feature>
<accession>A0A4S8LMV1</accession>
<gene>
    <name evidence="1" type="ORF">K435DRAFT_624220</name>
</gene>
<reference evidence="1 2" key="1">
    <citation type="journal article" date="2019" name="Nat. Ecol. Evol.">
        <title>Megaphylogeny resolves global patterns of mushroom evolution.</title>
        <authorList>
            <person name="Varga T."/>
            <person name="Krizsan K."/>
            <person name="Foldi C."/>
            <person name="Dima B."/>
            <person name="Sanchez-Garcia M."/>
            <person name="Sanchez-Ramirez S."/>
            <person name="Szollosi G.J."/>
            <person name="Szarkandi J.G."/>
            <person name="Papp V."/>
            <person name="Albert L."/>
            <person name="Andreopoulos W."/>
            <person name="Angelini C."/>
            <person name="Antonin V."/>
            <person name="Barry K.W."/>
            <person name="Bougher N.L."/>
            <person name="Buchanan P."/>
            <person name="Buyck B."/>
            <person name="Bense V."/>
            <person name="Catcheside P."/>
            <person name="Chovatia M."/>
            <person name="Cooper J."/>
            <person name="Damon W."/>
            <person name="Desjardin D."/>
            <person name="Finy P."/>
            <person name="Geml J."/>
            <person name="Haridas S."/>
            <person name="Hughes K."/>
            <person name="Justo A."/>
            <person name="Karasinski D."/>
            <person name="Kautmanova I."/>
            <person name="Kiss B."/>
            <person name="Kocsube S."/>
            <person name="Kotiranta H."/>
            <person name="LaButti K.M."/>
            <person name="Lechner B.E."/>
            <person name="Liimatainen K."/>
            <person name="Lipzen A."/>
            <person name="Lukacs Z."/>
            <person name="Mihaltcheva S."/>
            <person name="Morgado L.N."/>
            <person name="Niskanen T."/>
            <person name="Noordeloos M.E."/>
            <person name="Ohm R.A."/>
            <person name="Ortiz-Santana B."/>
            <person name="Ovrebo C."/>
            <person name="Racz N."/>
            <person name="Riley R."/>
            <person name="Savchenko A."/>
            <person name="Shiryaev A."/>
            <person name="Soop K."/>
            <person name="Spirin V."/>
            <person name="Szebenyi C."/>
            <person name="Tomsovsky M."/>
            <person name="Tulloss R.E."/>
            <person name="Uehling J."/>
            <person name="Grigoriev I.V."/>
            <person name="Vagvolgyi C."/>
            <person name="Papp T."/>
            <person name="Martin F.M."/>
            <person name="Miettinen O."/>
            <person name="Hibbett D.S."/>
            <person name="Nagy L.G."/>
        </authorList>
    </citation>
    <scope>NUCLEOTIDE SEQUENCE [LARGE SCALE GENOMIC DNA]</scope>
    <source>
        <strain evidence="1 2">CBS 962.96</strain>
    </source>
</reference>